<sequence length="53" mass="5965">MEQRPACARGGQRATVQRLAVAVVVRMVMALTTRVRVWKRGRWLGFLVGLIPC</sequence>
<name>A0AAX6G622_IRIPA</name>
<protein>
    <submittedName>
        <fullName evidence="1">Arabinosyltransferase ARAD1</fullName>
    </submittedName>
</protein>
<dbReference type="Proteomes" id="UP001140949">
    <property type="component" value="Unassembled WGS sequence"/>
</dbReference>
<gene>
    <name evidence="1" type="ORF">M6B38_128660</name>
</gene>
<evidence type="ECO:0000313" key="2">
    <source>
        <dbReference type="Proteomes" id="UP001140949"/>
    </source>
</evidence>
<organism evidence="1 2">
    <name type="scientific">Iris pallida</name>
    <name type="common">Sweet iris</name>
    <dbReference type="NCBI Taxonomy" id="29817"/>
    <lineage>
        <taxon>Eukaryota</taxon>
        <taxon>Viridiplantae</taxon>
        <taxon>Streptophyta</taxon>
        <taxon>Embryophyta</taxon>
        <taxon>Tracheophyta</taxon>
        <taxon>Spermatophyta</taxon>
        <taxon>Magnoliopsida</taxon>
        <taxon>Liliopsida</taxon>
        <taxon>Asparagales</taxon>
        <taxon>Iridaceae</taxon>
        <taxon>Iridoideae</taxon>
        <taxon>Irideae</taxon>
        <taxon>Iris</taxon>
    </lineage>
</organism>
<comment type="caution">
    <text evidence="1">The sequence shown here is derived from an EMBL/GenBank/DDBJ whole genome shotgun (WGS) entry which is preliminary data.</text>
</comment>
<proteinExistence type="predicted"/>
<dbReference type="AlphaFoldDB" id="A0AAX6G622"/>
<evidence type="ECO:0000313" key="1">
    <source>
        <dbReference type="EMBL" id="KAJ6823631.1"/>
    </source>
</evidence>
<keyword evidence="2" id="KW-1185">Reference proteome</keyword>
<reference evidence="1" key="2">
    <citation type="submission" date="2023-04" db="EMBL/GenBank/DDBJ databases">
        <authorList>
            <person name="Bruccoleri R.E."/>
            <person name="Oakeley E.J."/>
            <person name="Faust A.-M."/>
            <person name="Dessus-Babus S."/>
            <person name="Altorfer M."/>
            <person name="Burckhardt D."/>
            <person name="Oertli M."/>
            <person name="Naumann U."/>
            <person name="Petersen F."/>
            <person name="Wong J."/>
        </authorList>
    </citation>
    <scope>NUCLEOTIDE SEQUENCE</scope>
    <source>
        <strain evidence="1">GSM-AAB239-AS_SAM_17_03QT</strain>
        <tissue evidence="1">Leaf</tissue>
    </source>
</reference>
<accession>A0AAX6G622</accession>
<dbReference type="EMBL" id="JANAVB010022600">
    <property type="protein sequence ID" value="KAJ6823631.1"/>
    <property type="molecule type" value="Genomic_DNA"/>
</dbReference>
<reference evidence="1" key="1">
    <citation type="journal article" date="2023" name="GigaByte">
        <title>Genome assembly of the bearded iris, Iris pallida Lam.</title>
        <authorList>
            <person name="Bruccoleri R.E."/>
            <person name="Oakeley E.J."/>
            <person name="Faust A.M.E."/>
            <person name="Altorfer M."/>
            <person name="Dessus-Babus S."/>
            <person name="Burckhardt D."/>
            <person name="Oertli M."/>
            <person name="Naumann U."/>
            <person name="Petersen F."/>
            <person name="Wong J."/>
        </authorList>
    </citation>
    <scope>NUCLEOTIDE SEQUENCE</scope>
    <source>
        <strain evidence="1">GSM-AAB239-AS_SAM_17_03QT</strain>
    </source>
</reference>